<keyword evidence="2" id="KW-1185">Reference proteome</keyword>
<dbReference type="PANTHER" id="PTHR18901:SF38">
    <property type="entry name" value="PSEUDOURIDINE-5'-PHOSPHATASE"/>
    <property type="match status" value="1"/>
</dbReference>
<dbReference type="SUPFAM" id="SSF56784">
    <property type="entry name" value="HAD-like"/>
    <property type="match status" value="1"/>
</dbReference>
<evidence type="ECO:0000313" key="1">
    <source>
        <dbReference type="EMBL" id="SJZ85883.1"/>
    </source>
</evidence>
<dbReference type="InterPro" id="IPR006439">
    <property type="entry name" value="HAD-SF_hydro_IA"/>
</dbReference>
<dbReference type="PRINTS" id="PR00413">
    <property type="entry name" value="HADHALOGNASE"/>
</dbReference>
<dbReference type="SFLD" id="SFLDG01129">
    <property type="entry name" value="C1.5:_HAD__Beta-PGM__Phosphata"/>
    <property type="match status" value="1"/>
</dbReference>
<dbReference type="Proteomes" id="UP000190092">
    <property type="component" value="Unassembled WGS sequence"/>
</dbReference>
<gene>
    <name evidence="1" type="ORF">SAMN02745126_02585</name>
</gene>
<reference evidence="2" key="1">
    <citation type="submission" date="2017-02" db="EMBL/GenBank/DDBJ databases">
        <authorList>
            <person name="Varghese N."/>
            <person name="Submissions S."/>
        </authorList>
    </citation>
    <scope>NUCLEOTIDE SEQUENCE [LARGE SCALE GENOMIC DNA]</scope>
    <source>
        <strain evidence="2">ATCC 27094</strain>
    </source>
</reference>
<protein>
    <submittedName>
        <fullName evidence="1">Haloacid dehalogenase superfamily, subfamily IA, variant 3 with third motif having DD or ED</fullName>
    </submittedName>
</protein>
<dbReference type="NCBIfam" id="TIGR01509">
    <property type="entry name" value="HAD-SF-IA-v3"/>
    <property type="match status" value="1"/>
</dbReference>
<name>A0A1T4P300_9HYPH</name>
<dbReference type="SFLD" id="SFLDG01135">
    <property type="entry name" value="C1.5.6:_HAD__Beta-PGM__Phospha"/>
    <property type="match status" value="1"/>
</dbReference>
<dbReference type="Gene3D" id="3.40.50.1000">
    <property type="entry name" value="HAD superfamily/HAD-like"/>
    <property type="match status" value="1"/>
</dbReference>
<dbReference type="OrthoDB" id="9800058at2"/>
<dbReference type="InterPro" id="IPR023198">
    <property type="entry name" value="PGP-like_dom2"/>
</dbReference>
<dbReference type="PANTHER" id="PTHR18901">
    <property type="entry name" value="2-DEOXYGLUCOSE-6-PHOSPHATE PHOSPHATASE 2"/>
    <property type="match status" value="1"/>
</dbReference>
<dbReference type="EMBL" id="FUWJ01000002">
    <property type="protein sequence ID" value="SJZ85883.1"/>
    <property type="molecule type" value="Genomic_DNA"/>
</dbReference>
<dbReference type="SFLD" id="SFLDS00003">
    <property type="entry name" value="Haloacid_Dehalogenase"/>
    <property type="match status" value="1"/>
</dbReference>
<dbReference type="AlphaFoldDB" id="A0A1T4P300"/>
<sequence>MFIRPVKGVLFDMDGLLIDTEAVYIEALQAAARAMGREMPLAFCHSMIGIPGPICDGMISDFYGPGFSLDVFSTHFDAHARRAFEAGVPVKSGAVELLDFLRDRGLPLAIATSSSRATVARHLGRAGLLDRFKAIATRDDVISSKPHPDVYFEAARQLGIPAESCIALEDSNVGLAAAHAAGTMAIMVPDILTPTDESRAKCLHVAEDLASVLHLLRSTLAP</sequence>
<dbReference type="STRING" id="225324.SAMN02745126_02585"/>
<dbReference type="RefSeq" id="WP_085934252.1">
    <property type="nucleotide sequence ID" value="NZ_FUWJ01000002.1"/>
</dbReference>
<dbReference type="InterPro" id="IPR023214">
    <property type="entry name" value="HAD_sf"/>
</dbReference>
<accession>A0A1T4P300</accession>
<dbReference type="Gene3D" id="1.10.150.240">
    <property type="entry name" value="Putative phosphatase, domain 2"/>
    <property type="match status" value="1"/>
</dbReference>
<dbReference type="Pfam" id="PF13419">
    <property type="entry name" value="HAD_2"/>
    <property type="match status" value="1"/>
</dbReference>
<proteinExistence type="predicted"/>
<organism evidence="1 2">
    <name type="scientific">Enhydrobacter aerosaccus</name>
    <dbReference type="NCBI Taxonomy" id="225324"/>
    <lineage>
        <taxon>Bacteria</taxon>
        <taxon>Pseudomonadati</taxon>
        <taxon>Pseudomonadota</taxon>
        <taxon>Alphaproteobacteria</taxon>
        <taxon>Hyphomicrobiales</taxon>
        <taxon>Enhydrobacter</taxon>
    </lineage>
</organism>
<dbReference type="InterPro" id="IPR036412">
    <property type="entry name" value="HAD-like_sf"/>
</dbReference>
<dbReference type="InterPro" id="IPR041492">
    <property type="entry name" value="HAD_2"/>
</dbReference>
<evidence type="ECO:0000313" key="2">
    <source>
        <dbReference type="Proteomes" id="UP000190092"/>
    </source>
</evidence>